<dbReference type="InterPro" id="IPR029068">
    <property type="entry name" value="Glyas_Bleomycin-R_OHBP_Dase"/>
</dbReference>
<evidence type="ECO:0000256" key="19">
    <source>
        <dbReference type="ARBA" id="ARBA00033727"/>
    </source>
</evidence>
<dbReference type="GO" id="GO:0042803">
    <property type="term" value="F:protein homodimerization activity"/>
    <property type="evidence" value="ECO:0007669"/>
    <property type="project" value="UniProtKB-ARBA"/>
</dbReference>
<comment type="caution">
    <text evidence="24">The sequence shown here is derived from an EMBL/GenBank/DDBJ whole genome shotgun (WGS) entry which is preliminary data.</text>
</comment>
<dbReference type="GO" id="GO:0046872">
    <property type="term" value="F:metal ion binding"/>
    <property type="evidence" value="ECO:0007669"/>
    <property type="project" value="UniProtKB-KW"/>
</dbReference>
<organism evidence="24 25">
    <name type="scientific">Cryptolaemus montrouzieri</name>
    <dbReference type="NCBI Taxonomy" id="559131"/>
    <lineage>
        <taxon>Eukaryota</taxon>
        <taxon>Metazoa</taxon>
        <taxon>Ecdysozoa</taxon>
        <taxon>Arthropoda</taxon>
        <taxon>Hexapoda</taxon>
        <taxon>Insecta</taxon>
        <taxon>Pterygota</taxon>
        <taxon>Neoptera</taxon>
        <taxon>Endopterygota</taxon>
        <taxon>Coleoptera</taxon>
        <taxon>Polyphaga</taxon>
        <taxon>Cucujiformia</taxon>
        <taxon>Coccinelloidea</taxon>
        <taxon>Coccinellidae</taxon>
        <taxon>Scymninae</taxon>
        <taxon>Scymnini</taxon>
        <taxon>Cryptolaemus</taxon>
    </lineage>
</organism>
<reference evidence="24 25" key="1">
    <citation type="journal article" date="2021" name="BMC Biol.">
        <title>Horizontally acquired antibacterial genes associated with adaptive radiation of ladybird beetles.</title>
        <authorList>
            <person name="Li H.S."/>
            <person name="Tang X.F."/>
            <person name="Huang Y.H."/>
            <person name="Xu Z.Y."/>
            <person name="Chen M.L."/>
            <person name="Du X.Y."/>
            <person name="Qiu B.Y."/>
            <person name="Chen P.T."/>
            <person name="Zhang W."/>
            <person name="Slipinski A."/>
            <person name="Escalona H.E."/>
            <person name="Waterhouse R.M."/>
            <person name="Zwick A."/>
            <person name="Pang H."/>
        </authorList>
    </citation>
    <scope>NUCLEOTIDE SEQUENCE [LARGE SCALE GENOMIC DNA]</scope>
    <source>
        <strain evidence="24">SYSU2018</strain>
    </source>
</reference>
<evidence type="ECO:0000256" key="18">
    <source>
        <dbReference type="ARBA" id="ARBA00023232"/>
    </source>
</evidence>
<dbReference type="Gene3D" id="3.10.180.10">
    <property type="entry name" value="2,3-Dihydroxybiphenyl 1,2-Dioxygenase, domain 1"/>
    <property type="match status" value="2"/>
</dbReference>
<feature type="domain" description="VOC" evidence="23">
    <location>
        <begin position="18"/>
        <end position="149"/>
    </location>
</feature>
<dbReference type="AlphaFoldDB" id="A0ABD2MMW0"/>
<dbReference type="EMBL" id="JABFTP020000021">
    <property type="protein sequence ID" value="KAL3267688.1"/>
    <property type="molecule type" value="Genomic_DNA"/>
</dbReference>
<keyword evidence="8" id="KW-0963">Cytoplasm</keyword>
<dbReference type="CDD" id="cd08342">
    <property type="entry name" value="HPPD_N_like"/>
    <property type="match status" value="1"/>
</dbReference>
<comment type="similarity">
    <text evidence="5 21">Belongs to the 4HPPD family.</text>
</comment>
<keyword evidence="17" id="KW-0472">Membrane</keyword>
<evidence type="ECO:0000256" key="1">
    <source>
        <dbReference type="ARBA" id="ARBA00004395"/>
    </source>
</evidence>
<evidence type="ECO:0000256" key="12">
    <source>
        <dbReference type="ARBA" id="ARBA00022878"/>
    </source>
</evidence>
<keyword evidence="14" id="KW-0560">Oxidoreductase</keyword>
<evidence type="ECO:0000256" key="16">
    <source>
        <dbReference type="ARBA" id="ARBA00023034"/>
    </source>
</evidence>
<comment type="catalytic activity">
    <reaction evidence="20">
        <text>3-(4-hydroxyphenyl)pyruvate + O2 = homogentisate + CO2</text>
        <dbReference type="Rhea" id="RHEA:16189"/>
        <dbReference type="ChEBI" id="CHEBI:15379"/>
        <dbReference type="ChEBI" id="CHEBI:16169"/>
        <dbReference type="ChEBI" id="CHEBI:16526"/>
        <dbReference type="ChEBI" id="CHEBI:36242"/>
        <dbReference type="EC" id="1.13.11.27"/>
    </reaction>
    <physiologicalReaction direction="left-to-right" evidence="20">
        <dbReference type="Rhea" id="RHEA:16190"/>
    </physiologicalReaction>
</comment>
<evidence type="ECO:0000256" key="17">
    <source>
        <dbReference type="ARBA" id="ARBA00023136"/>
    </source>
</evidence>
<dbReference type="NCBIfam" id="TIGR01263">
    <property type="entry name" value="4HPPD"/>
    <property type="match status" value="1"/>
</dbReference>
<evidence type="ECO:0000256" key="15">
    <source>
        <dbReference type="ARBA" id="ARBA00023004"/>
    </source>
</evidence>
<feature type="binding site" evidence="22">
    <location>
        <position position="249"/>
    </location>
    <ligand>
        <name>Fe cation</name>
        <dbReference type="ChEBI" id="CHEBI:24875"/>
    </ligand>
</feature>
<keyword evidence="13" id="KW-0223">Dioxygenase</keyword>
<evidence type="ECO:0000256" key="6">
    <source>
        <dbReference type="ARBA" id="ARBA00011738"/>
    </source>
</evidence>
<evidence type="ECO:0000256" key="22">
    <source>
        <dbReference type="PIRSR" id="PIRSR009283-1"/>
    </source>
</evidence>
<dbReference type="Pfam" id="PF13669">
    <property type="entry name" value="Glyoxalase_4"/>
    <property type="match status" value="1"/>
</dbReference>
<evidence type="ECO:0000256" key="9">
    <source>
        <dbReference type="ARBA" id="ARBA00022723"/>
    </source>
</evidence>
<name>A0ABD2MMW0_9CUCU</name>
<dbReference type="PANTHER" id="PTHR11959:SF1">
    <property type="entry name" value="4-HYDROXYPHENYLPYRUVATE DIOXYGENASE"/>
    <property type="match status" value="1"/>
</dbReference>
<dbReference type="PROSITE" id="PS51819">
    <property type="entry name" value="VOC"/>
    <property type="match status" value="2"/>
</dbReference>
<dbReference type="GO" id="GO:0005789">
    <property type="term" value="C:endoplasmic reticulum membrane"/>
    <property type="evidence" value="ECO:0007669"/>
    <property type="project" value="UniProtKB-SubCell"/>
</dbReference>
<dbReference type="InterPro" id="IPR041735">
    <property type="entry name" value="4OHPhenylPyrv_dOase_C"/>
</dbReference>
<dbReference type="Pfam" id="PF00903">
    <property type="entry name" value="Glyoxalase"/>
    <property type="match status" value="1"/>
</dbReference>
<comment type="cofactor">
    <cofactor evidence="22">
        <name>Fe cation</name>
        <dbReference type="ChEBI" id="CHEBI:24875"/>
    </cofactor>
    <text evidence="22">Binds 1 Fe cation per subunit.</text>
</comment>
<keyword evidence="12" id="KW-0828">Tyrosine catabolism</keyword>
<evidence type="ECO:0000259" key="23">
    <source>
        <dbReference type="PROSITE" id="PS51819"/>
    </source>
</evidence>
<evidence type="ECO:0000256" key="2">
    <source>
        <dbReference type="ARBA" id="ARBA00004406"/>
    </source>
</evidence>
<evidence type="ECO:0000313" key="25">
    <source>
        <dbReference type="Proteomes" id="UP001516400"/>
    </source>
</evidence>
<keyword evidence="15 22" id="KW-0408">Iron</keyword>
<dbReference type="GO" id="GO:0003868">
    <property type="term" value="F:4-hydroxyphenylpyruvate dioxygenase activity"/>
    <property type="evidence" value="ECO:0007669"/>
    <property type="project" value="UniProtKB-EC"/>
</dbReference>
<comment type="subcellular location">
    <subcellularLocation>
        <location evidence="3">Cytoplasm</location>
    </subcellularLocation>
    <subcellularLocation>
        <location evidence="2">Endoplasmic reticulum membrane</location>
        <topology evidence="2">Peripheral membrane protein</topology>
    </subcellularLocation>
    <subcellularLocation>
        <location evidence="1">Golgi apparatus membrane</location>
        <topology evidence="1">Peripheral membrane protein</topology>
    </subcellularLocation>
</comment>
<evidence type="ECO:0000256" key="11">
    <source>
        <dbReference type="ARBA" id="ARBA00022824"/>
    </source>
</evidence>
<dbReference type="Proteomes" id="UP001516400">
    <property type="component" value="Unassembled WGS sequence"/>
</dbReference>
<dbReference type="InterPro" id="IPR005956">
    <property type="entry name" value="4OHPhenylPyrv_dOase"/>
</dbReference>
<comment type="subunit">
    <text evidence="6">Homodimer.</text>
</comment>
<comment type="function">
    <text evidence="19">Catalyzes the conversion of 4-hydroxyphenylpyruvic acid to homogentisic acid, one of the steps in tyrosine catabolism.</text>
</comment>
<evidence type="ECO:0000256" key="10">
    <source>
        <dbReference type="ARBA" id="ARBA00022737"/>
    </source>
</evidence>
<dbReference type="InterPro" id="IPR004360">
    <property type="entry name" value="Glyas_Fos-R_dOase_dom"/>
</dbReference>
<feature type="binding site" evidence="22">
    <location>
        <position position="182"/>
    </location>
    <ligand>
        <name>Fe cation</name>
        <dbReference type="ChEBI" id="CHEBI:24875"/>
    </ligand>
</feature>
<dbReference type="SUPFAM" id="SSF54593">
    <property type="entry name" value="Glyoxalase/Bleomycin resistance protein/Dihydroxybiphenyl dioxygenase"/>
    <property type="match status" value="1"/>
</dbReference>
<dbReference type="GO" id="GO:0006559">
    <property type="term" value="P:L-phenylalanine catabolic process"/>
    <property type="evidence" value="ECO:0007669"/>
    <property type="project" value="UniProtKB-KW"/>
</dbReference>
<dbReference type="PANTHER" id="PTHR11959">
    <property type="entry name" value="4-HYDROXYPHENYLPYRUVATE DIOXYGENASE"/>
    <property type="match status" value="1"/>
</dbReference>
<evidence type="ECO:0000256" key="3">
    <source>
        <dbReference type="ARBA" id="ARBA00004496"/>
    </source>
</evidence>
<evidence type="ECO:0000313" key="24">
    <source>
        <dbReference type="EMBL" id="KAL3267688.1"/>
    </source>
</evidence>
<protein>
    <recommendedName>
        <fullName evidence="7 21">4-hydroxyphenylpyruvate dioxygenase</fullName>
    </recommendedName>
</protein>
<comment type="pathway">
    <text evidence="4">Amino-acid degradation; L-phenylalanine degradation; acetoacetate and fumarate from L-phenylalanine: step 3/6.</text>
</comment>
<keyword evidence="9 22" id="KW-0479">Metal-binding</keyword>
<dbReference type="InterPro" id="IPR037523">
    <property type="entry name" value="VOC_core"/>
</dbReference>
<keyword evidence="25" id="KW-1185">Reference proteome</keyword>
<evidence type="ECO:0000256" key="7">
    <source>
        <dbReference type="ARBA" id="ARBA00018452"/>
    </source>
</evidence>
<dbReference type="CDD" id="cd07250">
    <property type="entry name" value="HPPD_C_like"/>
    <property type="match status" value="1"/>
</dbReference>
<dbReference type="PIRSF" id="PIRSF009283">
    <property type="entry name" value="HPP_dOase"/>
    <property type="match status" value="1"/>
</dbReference>
<evidence type="ECO:0000256" key="13">
    <source>
        <dbReference type="ARBA" id="ARBA00022964"/>
    </source>
</evidence>
<dbReference type="GO" id="GO:0000139">
    <property type="term" value="C:Golgi membrane"/>
    <property type="evidence" value="ECO:0007669"/>
    <property type="project" value="UniProtKB-SubCell"/>
</dbReference>
<keyword evidence="10" id="KW-0677">Repeat</keyword>
<dbReference type="GO" id="GO:0006572">
    <property type="term" value="P:L-tyrosine catabolic process"/>
    <property type="evidence" value="ECO:0007669"/>
    <property type="project" value="UniProtKB-KW"/>
</dbReference>
<proteinExistence type="inferred from homology"/>
<evidence type="ECO:0000256" key="4">
    <source>
        <dbReference type="ARBA" id="ARBA00005162"/>
    </source>
</evidence>
<gene>
    <name evidence="24" type="ORF">HHI36_006822</name>
</gene>
<dbReference type="InterPro" id="IPR041736">
    <property type="entry name" value="4OHPhenylPyrv_dOase_N"/>
</dbReference>
<evidence type="ECO:0000256" key="14">
    <source>
        <dbReference type="ARBA" id="ARBA00023002"/>
    </source>
</evidence>
<dbReference type="FunFam" id="3.10.180.10:FF:000022">
    <property type="entry name" value="4-hydroxyphenylpyruvate dioxygenase"/>
    <property type="match status" value="1"/>
</dbReference>
<evidence type="ECO:0000256" key="5">
    <source>
        <dbReference type="ARBA" id="ARBA00005877"/>
    </source>
</evidence>
<keyword evidence="16" id="KW-0333">Golgi apparatus</keyword>
<keyword evidence="18" id="KW-0585">Phenylalanine catabolism</keyword>
<accession>A0ABD2MMW0</accession>
<evidence type="ECO:0000256" key="21">
    <source>
        <dbReference type="PIRNR" id="PIRNR009283"/>
    </source>
</evidence>
<evidence type="ECO:0000256" key="20">
    <source>
        <dbReference type="ARBA" id="ARBA00048047"/>
    </source>
</evidence>
<feature type="binding site" evidence="22">
    <location>
        <position position="332"/>
    </location>
    <ligand>
        <name>Fe cation</name>
        <dbReference type="ChEBI" id="CHEBI:24875"/>
    </ligand>
</feature>
<evidence type="ECO:0000256" key="8">
    <source>
        <dbReference type="ARBA" id="ARBA00022490"/>
    </source>
</evidence>
<keyword evidence="11" id="KW-0256">Endoplasmic reticulum</keyword>
<sequence>MTTYTNKGEKPKFGKFLGFDHIKFFVGNAKQAASYYVTRLGFEPFGYKGFETGERKYATHAVRQNKIIFIFQSAYEPDELELNKHVAKHGDGVKDVAFAVDDLENIIKRAKQKGAKIVKDIWEESDFSGIARFATIQTYGDTTHTFVDRSLYRGYFLPGYVPCAADDVTKNLPSGNLDYIDHVVGNQPEDGVESVVKWYEDVLQFHRFWSVDDSQLHTEYSALRSVVMSNWEENIKLPLNEPAPGKRRHIALNTQDIITSVKNLKARGIEFLEIPDSYYDILRQKLSDSGVKVAEDLKILQELKILIDYDENGYLLQIFTKNMQDRPTLFIELIQRRNHNGFGAGNFKALFTAIEIEQAKRGNL</sequence>
<feature type="domain" description="VOC" evidence="23">
    <location>
        <begin position="179"/>
        <end position="321"/>
    </location>
</feature>